<reference evidence="2 3" key="1">
    <citation type="journal article" date="2015" name="Nature">
        <title>rRNA introns, odd ribosomes, and small enigmatic genomes across a large radiation of phyla.</title>
        <authorList>
            <person name="Brown C.T."/>
            <person name="Hug L.A."/>
            <person name="Thomas B.C."/>
            <person name="Sharon I."/>
            <person name="Castelle C.J."/>
            <person name="Singh A."/>
            <person name="Wilkins M.J."/>
            <person name="Williams K.H."/>
            <person name="Banfield J.F."/>
        </authorList>
    </citation>
    <scope>NUCLEOTIDE SEQUENCE [LARGE SCALE GENOMIC DNA]</scope>
</reference>
<evidence type="ECO:0000313" key="3">
    <source>
        <dbReference type="Proteomes" id="UP000035659"/>
    </source>
</evidence>
<dbReference type="EMBL" id="CP011216">
    <property type="protein sequence ID" value="AKM84628.1"/>
    <property type="molecule type" value="Genomic_DNA"/>
</dbReference>
<name>A0A0G4BB37_UNCK3</name>
<dbReference type="KEGG" id="bgw:VE98_C0001G0171"/>
<dbReference type="AlphaFoldDB" id="A0A0G4BB37"/>
<protein>
    <submittedName>
        <fullName evidence="2">Uncharacterized protein</fullName>
    </submittedName>
</protein>
<keyword evidence="1" id="KW-0472">Membrane</keyword>
<gene>
    <name evidence="2" type="ORF">VE98_C0001G0171</name>
</gene>
<evidence type="ECO:0000256" key="1">
    <source>
        <dbReference type="SAM" id="Phobius"/>
    </source>
</evidence>
<proteinExistence type="predicted"/>
<dbReference type="STRING" id="1620412.VE98_C0001G0171"/>
<keyword evidence="1" id="KW-1133">Transmembrane helix</keyword>
<dbReference type="Proteomes" id="UP000035659">
    <property type="component" value="Chromosome"/>
</dbReference>
<keyword evidence="1" id="KW-0812">Transmembrane</keyword>
<accession>A0A0G4BB37</accession>
<feature type="transmembrane region" description="Helical" evidence="1">
    <location>
        <begin position="26"/>
        <end position="44"/>
    </location>
</feature>
<organism evidence="2 3">
    <name type="scientific">candidate division Kazan bacterium GW2011_GWA1_50_15</name>
    <dbReference type="NCBI Taxonomy" id="1620412"/>
    <lineage>
        <taxon>Bacteria</taxon>
        <taxon>Bacteria division Kazan-3B-28</taxon>
    </lineage>
</organism>
<evidence type="ECO:0000313" key="2">
    <source>
        <dbReference type="EMBL" id="AKM84628.1"/>
    </source>
</evidence>
<sequence length="61" mass="6980">MTLLSKEFVHAFKLEARRQEGFTNSFWRQLAVILVAIAIINWVGPKIILYGTNITANWTGM</sequence>